<dbReference type="AlphaFoldDB" id="A0A7J8T7Z3"/>
<dbReference type="GO" id="GO:0004523">
    <property type="term" value="F:RNA-DNA hybrid ribonuclease activity"/>
    <property type="evidence" value="ECO:0007669"/>
    <property type="project" value="InterPro"/>
</dbReference>
<evidence type="ECO:0000259" key="1">
    <source>
        <dbReference type="Pfam" id="PF13456"/>
    </source>
</evidence>
<keyword evidence="3" id="KW-1185">Reference proteome</keyword>
<feature type="non-terminal residue" evidence="2">
    <location>
        <position position="195"/>
    </location>
</feature>
<feature type="domain" description="RNase H type-1" evidence="1">
    <location>
        <begin position="113"/>
        <end position="172"/>
    </location>
</feature>
<name>A0A7J8T7Z3_GOSDV</name>
<dbReference type="Proteomes" id="UP000593561">
    <property type="component" value="Unassembled WGS sequence"/>
</dbReference>
<proteinExistence type="predicted"/>
<evidence type="ECO:0000313" key="3">
    <source>
        <dbReference type="Proteomes" id="UP000593561"/>
    </source>
</evidence>
<accession>A0A7J8T7Z3</accession>
<gene>
    <name evidence="2" type="ORF">Godav_029010</name>
</gene>
<dbReference type="GO" id="GO:0003676">
    <property type="term" value="F:nucleic acid binding"/>
    <property type="evidence" value="ECO:0007669"/>
    <property type="project" value="InterPro"/>
</dbReference>
<evidence type="ECO:0000313" key="2">
    <source>
        <dbReference type="EMBL" id="MBA0634514.1"/>
    </source>
</evidence>
<dbReference type="EMBL" id="JABFAC010238423">
    <property type="protein sequence ID" value="MBA0634514.1"/>
    <property type="molecule type" value="Genomic_DNA"/>
</dbReference>
<organism evidence="2 3">
    <name type="scientific">Gossypium davidsonii</name>
    <name type="common">Davidson's cotton</name>
    <name type="synonym">Gossypium klotzschianum subsp. davidsonii</name>
    <dbReference type="NCBI Taxonomy" id="34287"/>
    <lineage>
        <taxon>Eukaryota</taxon>
        <taxon>Viridiplantae</taxon>
        <taxon>Streptophyta</taxon>
        <taxon>Embryophyta</taxon>
        <taxon>Tracheophyta</taxon>
        <taxon>Spermatophyta</taxon>
        <taxon>Magnoliopsida</taxon>
        <taxon>eudicotyledons</taxon>
        <taxon>Gunneridae</taxon>
        <taxon>Pentapetalae</taxon>
        <taxon>rosids</taxon>
        <taxon>malvids</taxon>
        <taxon>Malvales</taxon>
        <taxon>Malvaceae</taxon>
        <taxon>Malvoideae</taxon>
        <taxon>Gossypium</taxon>
    </lineage>
</organism>
<reference evidence="2 3" key="1">
    <citation type="journal article" date="2019" name="Genome Biol. Evol.">
        <title>Insights into the evolution of the New World diploid cottons (Gossypium, subgenus Houzingenia) based on genome sequencing.</title>
        <authorList>
            <person name="Grover C.E."/>
            <person name="Arick M.A. 2nd"/>
            <person name="Thrash A."/>
            <person name="Conover J.L."/>
            <person name="Sanders W.S."/>
            <person name="Peterson D.G."/>
            <person name="Frelichowski J.E."/>
            <person name="Scheffler J.A."/>
            <person name="Scheffler B.E."/>
            <person name="Wendel J.F."/>
        </authorList>
    </citation>
    <scope>NUCLEOTIDE SEQUENCE [LARGE SCALE GENOMIC DNA]</scope>
    <source>
        <strain evidence="2">27</strain>
        <tissue evidence="2">Leaf</tissue>
    </source>
</reference>
<comment type="caution">
    <text evidence="2">The sequence shown here is derived from an EMBL/GenBank/DDBJ whole genome shotgun (WGS) entry which is preliminary data.</text>
</comment>
<protein>
    <recommendedName>
        <fullName evidence="1">RNase H type-1 domain-containing protein</fullName>
    </recommendedName>
</protein>
<sequence length="195" mass="21961">MAKGKGGDGEEIVATDQNIDLKDFCTKLWKLNFARGVVVLFVKGLKNQSSTCFESVQSRSKFCEIWRCCFPHPTMKTIGSDEVNSLEHVLPQLQQAYGLIWELLAMDSIKVKFDATYNQFTKKAIVGIVVRNNERLLMAAGTYPYKNVLESTVAEVTACRSAVVLAKDQGNRATYIIAGKGRRFNELWVWVEEAR</sequence>
<dbReference type="Pfam" id="PF13456">
    <property type="entry name" value="RVT_3"/>
    <property type="match status" value="1"/>
</dbReference>
<dbReference type="InterPro" id="IPR002156">
    <property type="entry name" value="RNaseH_domain"/>
</dbReference>